<sequence>MKKWLRAAAVGVTVFLAACSSEVGVEEAPQTPAASGGEERVIAATSVVAHIADMLEMDNVIAVPETSVPLPARYEQLPKIGNAMNPDMEIIASMQPTDVISVTTLENDLKPIFKAANVSGTFMNLQNVETMKDDILKLGKKYDRLTQAKKVTDDLQAQIDEAAKNVPVNAPKPRVLILLGVPGSYLVATNNSYIGNIVELAGGENVMGQFEQEYLASNTEYLHESNPDIILRLAHGMPEDVVEMFDEEFKTNDIWKHFNAVKNERVYDLEEPLFATTANLDVAEAVNYLIELFYED</sequence>
<dbReference type="PROSITE" id="PS51257">
    <property type="entry name" value="PROKAR_LIPOPROTEIN"/>
    <property type="match status" value="1"/>
</dbReference>
<evidence type="ECO:0000256" key="14">
    <source>
        <dbReference type="ARBA" id="ARBA00031463"/>
    </source>
</evidence>
<dbReference type="PANTHER" id="PTHR30535">
    <property type="entry name" value="VITAMIN B12-BINDING PROTEIN"/>
    <property type="match status" value="1"/>
</dbReference>
<keyword evidence="11" id="KW-0564">Palmitate</keyword>
<keyword evidence="17" id="KW-1185">Reference proteome</keyword>
<dbReference type="GO" id="GO:0046872">
    <property type="term" value="F:metal ion binding"/>
    <property type="evidence" value="ECO:0007669"/>
    <property type="project" value="UniProtKB-KW"/>
</dbReference>
<dbReference type="NCBIfam" id="TIGR03659">
    <property type="entry name" value="IsdE"/>
    <property type="match status" value="1"/>
</dbReference>
<proteinExistence type="inferred from homology"/>
<dbReference type="SUPFAM" id="SSF53807">
    <property type="entry name" value="Helical backbone' metal receptor"/>
    <property type="match status" value="1"/>
</dbReference>
<dbReference type="GO" id="GO:0015886">
    <property type="term" value="P:heme transport"/>
    <property type="evidence" value="ECO:0007669"/>
    <property type="project" value="InterPro"/>
</dbReference>
<dbReference type="InterPro" id="IPR050902">
    <property type="entry name" value="ABC_Transporter_SBP"/>
</dbReference>
<comment type="similarity">
    <text evidence="2">Belongs to the bacterial solute-binding protein 8 family.</text>
</comment>
<dbReference type="Proteomes" id="UP000093482">
    <property type="component" value="Unassembled WGS sequence"/>
</dbReference>
<name>A0A1C0YTW9_9BACL</name>
<evidence type="ECO:0000256" key="7">
    <source>
        <dbReference type="ARBA" id="ARBA00022723"/>
    </source>
</evidence>
<keyword evidence="12" id="KW-0449">Lipoprotein</keyword>
<keyword evidence="7" id="KW-0479">Metal-binding</keyword>
<keyword evidence="6" id="KW-0349">Heme</keyword>
<reference evidence="16 17" key="1">
    <citation type="submission" date="2016-07" db="EMBL/GenBank/DDBJ databases">
        <title>Caryophanon latum genome sequencing.</title>
        <authorList>
            <person name="Verma A."/>
            <person name="Pal Y."/>
            <person name="Krishnamurthi S."/>
        </authorList>
    </citation>
    <scope>NUCLEOTIDE SEQUENCE [LARGE SCALE GENOMIC DNA]</scope>
    <source>
        <strain evidence="16 17">DSM 14151</strain>
    </source>
</reference>
<comment type="cofactor">
    <cofactor evidence="1">
        <name>heme b</name>
        <dbReference type="ChEBI" id="CHEBI:60344"/>
    </cofactor>
</comment>
<dbReference type="EMBL" id="MATO01000035">
    <property type="protein sequence ID" value="OCS90615.1"/>
    <property type="molecule type" value="Genomic_DNA"/>
</dbReference>
<evidence type="ECO:0000256" key="11">
    <source>
        <dbReference type="ARBA" id="ARBA00023139"/>
    </source>
</evidence>
<dbReference type="InterPro" id="IPR019957">
    <property type="entry name" value="ABC_transptr_haem-bd_IsdE"/>
</dbReference>
<dbReference type="PROSITE" id="PS50983">
    <property type="entry name" value="FE_B12_PBP"/>
    <property type="match status" value="1"/>
</dbReference>
<keyword evidence="9" id="KW-0408">Iron</keyword>
<dbReference type="AlphaFoldDB" id="A0A1C0YTW9"/>
<dbReference type="GO" id="GO:0020037">
    <property type="term" value="F:heme binding"/>
    <property type="evidence" value="ECO:0007669"/>
    <property type="project" value="InterPro"/>
</dbReference>
<evidence type="ECO:0000256" key="1">
    <source>
        <dbReference type="ARBA" id="ARBA00001970"/>
    </source>
</evidence>
<evidence type="ECO:0000256" key="13">
    <source>
        <dbReference type="ARBA" id="ARBA00031148"/>
    </source>
</evidence>
<evidence type="ECO:0000313" key="16">
    <source>
        <dbReference type="EMBL" id="OCS90615.1"/>
    </source>
</evidence>
<evidence type="ECO:0000313" key="17">
    <source>
        <dbReference type="Proteomes" id="UP000093482"/>
    </source>
</evidence>
<dbReference type="OrthoDB" id="66025at2"/>
<keyword evidence="4" id="KW-0813">Transport</keyword>
<feature type="domain" description="Fe/B12 periplasmic-binding" evidence="15">
    <location>
        <begin position="40"/>
        <end position="296"/>
    </location>
</feature>
<evidence type="ECO:0000256" key="2">
    <source>
        <dbReference type="ARBA" id="ARBA00008814"/>
    </source>
</evidence>
<keyword evidence="5" id="KW-1003">Cell membrane</keyword>
<dbReference type="GO" id="GO:0016020">
    <property type="term" value="C:membrane"/>
    <property type="evidence" value="ECO:0007669"/>
    <property type="project" value="InterPro"/>
</dbReference>
<evidence type="ECO:0000256" key="3">
    <source>
        <dbReference type="ARBA" id="ARBA00015862"/>
    </source>
</evidence>
<protein>
    <recommendedName>
        <fullName evidence="3">High-affinity heme uptake system protein IsdE</fullName>
    </recommendedName>
    <alternativeName>
        <fullName evidence="14">Iron-regulated surface determinant protein E</fullName>
    </alternativeName>
    <alternativeName>
        <fullName evidence="13">Staphylococcal iron-regulated protein F</fullName>
    </alternativeName>
</protein>
<dbReference type="Gene3D" id="3.40.50.1980">
    <property type="entry name" value="Nitrogenase molybdenum iron protein domain"/>
    <property type="match status" value="2"/>
</dbReference>
<organism evidence="16 17">
    <name type="scientific">Caryophanon latum</name>
    <dbReference type="NCBI Taxonomy" id="33977"/>
    <lineage>
        <taxon>Bacteria</taxon>
        <taxon>Bacillati</taxon>
        <taxon>Bacillota</taxon>
        <taxon>Bacilli</taxon>
        <taxon>Bacillales</taxon>
        <taxon>Caryophanaceae</taxon>
        <taxon>Caryophanon</taxon>
    </lineage>
</organism>
<evidence type="ECO:0000256" key="9">
    <source>
        <dbReference type="ARBA" id="ARBA00023004"/>
    </source>
</evidence>
<dbReference type="Pfam" id="PF01497">
    <property type="entry name" value="Peripla_BP_2"/>
    <property type="match status" value="1"/>
</dbReference>
<evidence type="ECO:0000256" key="8">
    <source>
        <dbReference type="ARBA" id="ARBA00022729"/>
    </source>
</evidence>
<keyword evidence="10" id="KW-0472">Membrane</keyword>
<dbReference type="RefSeq" id="WP_066464475.1">
    <property type="nucleotide sequence ID" value="NZ_MATO01000035.1"/>
</dbReference>
<evidence type="ECO:0000256" key="10">
    <source>
        <dbReference type="ARBA" id="ARBA00023136"/>
    </source>
</evidence>
<comment type="caution">
    <text evidence="16">The sequence shown here is derived from an EMBL/GenBank/DDBJ whole genome shotgun (WGS) entry which is preliminary data.</text>
</comment>
<evidence type="ECO:0000259" key="15">
    <source>
        <dbReference type="PROSITE" id="PS50983"/>
    </source>
</evidence>
<keyword evidence="8" id="KW-0732">Signal</keyword>
<accession>A0A1C0YTW9</accession>
<evidence type="ECO:0000256" key="5">
    <source>
        <dbReference type="ARBA" id="ARBA00022475"/>
    </source>
</evidence>
<evidence type="ECO:0000256" key="4">
    <source>
        <dbReference type="ARBA" id="ARBA00022448"/>
    </source>
</evidence>
<dbReference type="InterPro" id="IPR002491">
    <property type="entry name" value="ABC_transptr_periplasmic_BD"/>
</dbReference>
<evidence type="ECO:0000256" key="6">
    <source>
        <dbReference type="ARBA" id="ARBA00022617"/>
    </source>
</evidence>
<dbReference type="GO" id="GO:0071281">
    <property type="term" value="P:cellular response to iron ion"/>
    <property type="evidence" value="ECO:0007669"/>
    <property type="project" value="TreeGrafter"/>
</dbReference>
<evidence type="ECO:0000256" key="12">
    <source>
        <dbReference type="ARBA" id="ARBA00023288"/>
    </source>
</evidence>
<gene>
    <name evidence="16" type="ORF">A6K76_10730</name>
</gene>
<dbReference type="PANTHER" id="PTHR30535:SF36">
    <property type="entry name" value="HIGH-AFFINITY HEME UPTAKE SYSTEM PROTEIN ISDE"/>
    <property type="match status" value="1"/>
</dbReference>